<feature type="compositionally biased region" description="Polar residues" evidence="17">
    <location>
        <begin position="136"/>
        <end position="146"/>
    </location>
</feature>
<keyword evidence="15" id="KW-0137">Centromere</keyword>
<evidence type="ECO:0000256" key="8">
    <source>
        <dbReference type="ARBA" id="ARBA00022618"/>
    </source>
</evidence>
<evidence type="ECO:0000313" key="19">
    <source>
        <dbReference type="Proteomes" id="UP000780801"/>
    </source>
</evidence>
<dbReference type="InterPro" id="IPR013964">
    <property type="entry name" value="DASH_Ask1"/>
</dbReference>
<evidence type="ECO:0000256" key="9">
    <source>
        <dbReference type="ARBA" id="ARBA00022701"/>
    </source>
</evidence>
<dbReference type="OrthoDB" id="5573898at2759"/>
<evidence type="ECO:0000256" key="17">
    <source>
        <dbReference type="SAM" id="MobiDB-lite"/>
    </source>
</evidence>
<feature type="coiled-coil region" evidence="16">
    <location>
        <begin position="9"/>
        <end position="36"/>
    </location>
</feature>
<dbReference type="PANTHER" id="PTHR28200">
    <property type="entry name" value="DASH COMPLEX SUBUNIT ASK1"/>
    <property type="match status" value="1"/>
</dbReference>
<proteinExistence type="inferred from homology"/>
<dbReference type="Proteomes" id="UP000780801">
    <property type="component" value="Unassembled WGS sequence"/>
</dbReference>
<evidence type="ECO:0000256" key="5">
    <source>
        <dbReference type="ARBA" id="ARBA00014520"/>
    </source>
</evidence>
<keyword evidence="7" id="KW-0963">Cytoplasm</keyword>
<comment type="similarity">
    <text evidence="4">Belongs to the DASH complex ASK1 family.</text>
</comment>
<evidence type="ECO:0000256" key="7">
    <source>
        <dbReference type="ARBA" id="ARBA00022490"/>
    </source>
</evidence>
<feature type="region of interest" description="Disordered" evidence="17">
    <location>
        <begin position="76"/>
        <end position="146"/>
    </location>
</feature>
<dbReference type="GO" id="GO:0072686">
    <property type="term" value="C:mitotic spindle"/>
    <property type="evidence" value="ECO:0007669"/>
    <property type="project" value="InterPro"/>
</dbReference>
<dbReference type="GO" id="GO:0044732">
    <property type="term" value="C:mitotic spindle pole body"/>
    <property type="evidence" value="ECO:0007669"/>
    <property type="project" value="TreeGrafter"/>
</dbReference>
<evidence type="ECO:0000256" key="1">
    <source>
        <dbReference type="ARBA" id="ARBA00004123"/>
    </source>
</evidence>
<dbReference type="Pfam" id="PF08655">
    <property type="entry name" value="DASH_Ask1"/>
    <property type="match status" value="1"/>
</dbReference>
<evidence type="ECO:0000256" key="16">
    <source>
        <dbReference type="SAM" id="Coils"/>
    </source>
</evidence>
<evidence type="ECO:0000256" key="14">
    <source>
        <dbReference type="ARBA" id="ARBA00023306"/>
    </source>
</evidence>
<name>A0A9P6FV84_9FUNG</name>
<keyword evidence="11" id="KW-0995">Kinetochore</keyword>
<keyword evidence="19" id="KW-1185">Reference proteome</keyword>
<gene>
    <name evidence="18" type="primary">ASK1</name>
    <name evidence="18" type="ORF">BGW38_000620</name>
</gene>
<reference evidence="18" key="1">
    <citation type="journal article" date="2020" name="Fungal Divers.">
        <title>Resolving the Mortierellaceae phylogeny through synthesis of multi-gene phylogenetics and phylogenomics.</title>
        <authorList>
            <person name="Vandepol N."/>
            <person name="Liber J."/>
            <person name="Desiro A."/>
            <person name="Na H."/>
            <person name="Kennedy M."/>
            <person name="Barry K."/>
            <person name="Grigoriev I.V."/>
            <person name="Miller A.N."/>
            <person name="O'Donnell K."/>
            <person name="Stajich J.E."/>
            <person name="Bonito G."/>
        </authorList>
    </citation>
    <scope>NUCLEOTIDE SEQUENCE</scope>
    <source>
        <strain evidence="18">KOD1015</strain>
    </source>
</reference>
<dbReference type="EMBL" id="JAABOA010001175">
    <property type="protein sequence ID" value="KAF9582119.1"/>
    <property type="molecule type" value="Genomic_DNA"/>
</dbReference>
<evidence type="ECO:0000256" key="4">
    <source>
        <dbReference type="ARBA" id="ARBA00010731"/>
    </source>
</evidence>
<keyword evidence="13" id="KW-0539">Nucleus</keyword>
<accession>A0A9P6FV84</accession>
<evidence type="ECO:0000256" key="13">
    <source>
        <dbReference type="ARBA" id="ARBA00023242"/>
    </source>
</evidence>
<keyword evidence="9" id="KW-0493">Microtubule</keyword>
<keyword evidence="6" id="KW-0158">Chromosome</keyword>
<organism evidence="18 19">
    <name type="scientific">Lunasporangiospora selenospora</name>
    <dbReference type="NCBI Taxonomy" id="979761"/>
    <lineage>
        <taxon>Eukaryota</taxon>
        <taxon>Fungi</taxon>
        <taxon>Fungi incertae sedis</taxon>
        <taxon>Mucoromycota</taxon>
        <taxon>Mortierellomycotina</taxon>
        <taxon>Mortierellomycetes</taxon>
        <taxon>Mortierellales</taxon>
        <taxon>Mortierellaceae</taxon>
        <taxon>Lunasporangiospora</taxon>
    </lineage>
</organism>
<keyword evidence="16" id="KW-0175">Coiled coil</keyword>
<evidence type="ECO:0000256" key="3">
    <source>
        <dbReference type="ARBA" id="ARBA00004629"/>
    </source>
</evidence>
<sequence length="146" mass="16194">MSSIASLSTANVLDEIERLEQSITRALQEIDQSFSDCHSIVSSKILPQIDRYAESSREVWEHARLWLNFFEAASSTSTSQNGEPQRTTPQHPASSTGSNNSDSAIRNPALSSSFSPSGRNSLAVEQSIQRRHSDMLDNSTNRQRIL</sequence>
<keyword evidence="10" id="KW-0498">Mitosis</keyword>
<keyword evidence="12" id="KW-0206">Cytoskeleton</keyword>
<evidence type="ECO:0000256" key="6">
    <source>
        <dbReference type="ARBA" id="ARBA00022454"/>
    </source>
</evidence>
<evidence type="ECO:0000313" key="18">
    <source>
        <dbReference type="EMBL" id="KAF9582119.1"/>
    </source>
</evidence>
<evidence type="ECO:0000256" key="11">
    <source>
        <dbReference type="ARBA" id="ARBA00022838"/>
    </source>
</evidence>
<dbReference type="GO" id="GO:0051301">
    <property type="term" value="P:cell division"/>
    <property type="evidence" value="ECO:0007669"/>
    <property type="project" value="UniProtKB-KW"/>
</dbReference>
<evidence type="ECO:0000256" key="10">
    <source>
        <dbReference type="ARBA" id="ARBA00022776"/>
    </source>
</evidence>
<dbReference type="PANTHER" id="PTHR28200:SF1">
    <property type="entry name" value="DASH COMPLEX SUBUNIT ASK1"/>
    <property type="match status" value="1"/>
</dbReference>
<feature type="compositionally biased region" description="Polar residues" evidence="17">
    <location>
        <begin position="76"/>
        <end position="127"/>
    </location>
</feature>
<dbReference type="GO" id="GO:0008608">
    <property type="term" value="P:attachment of spindle microtubules to kinetochore"/>
    <property type="evidence" value="ECO:0007669"/>
    <property type="project" value="InterPro"/>
</dbReference>
<comment type="subcellular location">
    <subcellularLocation>
        <location evidence="3">Chromosome</location>
        <location evidence="3">Centromere</location>
        <location evidence="3">Kinetochore</location>
    </subcellularLocation>
    <subcellularLocation>
        <location evidence="2">Cytoplasm</location>
        <location evidence="2">Cytoskeleton</location>
        <location evidence="2">Spindle</location>
    </subcellularLocation>
    <subcellularLocation>
        <location evidence="1">Nucleus</location>
    </subcellularLocation>
</comment>
<keyword evidence="14" id="KW-0131">Cell cycle</keyword>
<dbReference type="GO" id="GO:0042729">
    <property type="term" value="C:DASH complex"/>
    <property type="evidence" value="ECO:0007669"/>
    <property type="project" value="InterPro"/>
</dbReference>
<dbReference type="GO" id="GO:0005874">
    <property type="term" value="C:microtubule"/>
    <property type="evidence" value="ECO:0007669"/>
    <property type="project" value="UniProtKB-KW"/>
</dbReference>
<dbReference type="AlphaFoldDB" id="A0A9P6FV84"/>
<protein>
    <recommendedName>
        <fullName evidence="5">DASH complex subunit ASK1</fullName>
    </recommendedName>
</protein>
<keyword evidence="8" id="KW-0132">Cell division</keyword>
<evidence type="ECO:0000256" key="2">
    <source>
        <dbReference type="ARBA" id="ARBA00004186"/>
    </source>
</evidence>
<evidence type="ECO:0000256" key="12">
    <source>
        <dbReference type="ARBA" id="ARBA00023212"/>
    </source>
</evidence>
<evidence type="ECO:0000256" key="15">
    <source>
        <dbReference type="ARBA" id="ARBA00023328"/>
    </source>
</evidence>
<comment type="caution">
    <text evidence="18">The sequence shown here is derived from an EMBL/GenBank/DDBJ whole genome shotgun (WGS) entry which is preliminary data.</text>
</comment>